<dbReference type="EMBL" id="GEBQ01008857">
    <property type="protein sequence ID" value="JAT31120.1"/>
    <property type="molecule type" value="Transcribed_RNA"/>
</dbReference>
<sequence length="236" mass="26916">DFVSVRRKNSSTSKRVEVDLPSLPHMRTVPLATSNRYKVLDSLEGDDEPNSYGHERTSPSDSKSHQGISSKFLRRKNSKFVPKNINERNANLNKSPFVKTTSPDKQILNQVKVELYADSQGRGVPEIINLCSKGKVFVNGLVKPGADTRKVYNQAVKSLNRPLVLLAGTNDMSERYPEFIYGEMEKTLMHLRKTRPVCVTTIPPRYDLHNQNPVHDYIAMANNYIRELVLRKIMYI</sequence>
<dbReference type="InterPro" id="IPR036514">
    <property type="entry name" value="SGNH_hydro_sf"/>
</dbReference>
<dbReference type="SUPFAM" id="SSF52266">
    <property type="entry name" value="SGNH hydrolase"/>
    <property type="match status" value="1"/>
</dbReference>
<proteinExistence type="predicted"/>
<dbReference type="Gene3D" id="3.40.50.1110">
    <property type="entry name" value="SGNH hydrolase"/>
    <property type="match status" value="1"/>
</dbReference>
<organism evidence="2">
    <name type="scientific">Graphocephala atropunctata</name>
    <dbReference type="NCBI Taxonomy" id="36148"/>
    <lineage>
        <taxon>Eukaryota</taxon>
        <taxon>Metazoa</taxon>
        <taxon>Ecdysozoa</taxon>
        <taxon>Arthropoda</taxon>
        <taxon>Hexapoda</taxon>
        <taxon>Insecta</taxon>
        <taxon>Pterygota</taxon>
        <taxon>Neoptera</taxon>
        <taxon>Paraneoptera</taxon>
        <taxon>Hemiptera</taxon>
        <taxon>Auchenorrhyncha</taxon>
        <taxon>Membracoidea</taxon>
        <taxon>Cicadellidae</taxon>
        <taxon>Cicadellinae</taxon>
        <taxon>Cicadellini</taxon>
        <taxon>Graphocephala</taxon>
    </lineage>
</organism>
<feature type="compositionally biased region" description="Basic and acidic residues" evidence="1">
    <location>
        <begin position="53"/>
        <end position="64"/>
    </location>
</feature>
<dbReference type="AlphaFoldDB" id="A0A1B6M5C3"/>
<feature type="region of interest" description="Disordered" evidence="1">
    <location>
        <begin position="37"/>
        <end position="73"/>
    </location>
</feature>
<evidence type="ECO:0000313" key="2">
    <source>
        <dbReference type="EMBL" id="JAT31120.1"/>
    </source>
</evidence>
<evidence type="ECO:0000256" key="1">
    <source>
        <dbReference type="SAM" id="MobiDB-lite"/>
    </source>
</evidence>
<accession>A0A1B6M5C3</accession>
<feature type="non-terminal residue" evidence="2">
    <location>
        <position position="1"/>
    </location>
</feature>
<gene>
    <name evidence="2" type="ORF">g.35691</name>
</gene>
<reference evidence="2" key="1">
    <citation type="submission" date="2015-11" db="EMBL/GenBank/DDBJ databases">
        <title>De novo transcriptome assembly of four potential Pierce s Disease insect vectors from Arizona vineyards.</title>
        <authorList>
            <person name="Tassone E.E."/>
        </authorList>
    </citation>
    <scope>NUCLEOTIDE SEQUENCE</scope>
</reference>
<feature type="region of interest" description="Disordered" evidence="1">
    <location>
        <begin position="1"/>
        <end position="24"/>
    </location>
</feature>
<protein>
    <submittedName>
        <fullName evidence="2">Uncharacterized protein</fullName>
    </submittedName>
</protein>
<name>A0A1B6M5C3_9HEMI</name>